<dbReference type="EMBL" id="JAGPNK010000011">
    <property type="protein sequence ID" value="KAH7311276.1"/>
    <property type="molecule type" value="Genomic_DNA"/>
</dbReference>
<feature type="domain" description="Major facilitator superfamily (MFS) profile" evidence="8">
    <location>
        <begin position="49"/>
        <end position="496"/>
    </location>
</feature>
<dbReference type="PROSITE" id="PS50850">
    <property type="entry name" value="MFS"/>
    <property type="match status" value="1"/>
</dbReference>
<keyword evidence="10" id="KW-1185">Reference proteome</keyword>
<reference evidence="9" key="1">
    <citation type="journal article" date="2021" name="Nat. Commun.">
        <title>Genetic determinants of endophytism in the Arabidopsis root mycobiome.</title>
        <authorList>
            <person name="Mesny F."/>
            <person name="Miyauchi S."/>
            <person name="Thiergart T."/>
            <person name="Pickel B."/>
            <person name="Atanasova L."/>
            <person name="Karlsson M."/>
            <person name="Huettel B."/>
            <person name="Barry K.W."/>
            <person name="Haridas S."/>
            <person name="Chen C."/>
            <person name="Bauer D."/>
            <person name="Andreopoulos W."/>
            <person name="Pangilinan J."/>
            <person name="LaButti K."/>
            <person name="Riley R."/>
            <person name="Lipzen A."/>
            <person name="Clum A."/>
            <person name="Drula E."/>
            <person name="Henrissat B."/>
            <person name="Kohler A."/>
            <person name="Grigoriev I.V."/>
            <person name="Martin F.M."/>
            <person name="Hacquard S."/>
        </authorList>
    </citation>
    <scope>NUCLEOTIDE SEQUENCE</scope>
    <source>
        <strain evidence="9">MPI-CAGE-CH-0235</strain>
    </source>
</reference>
<dbReference type="Gene3D" id="1.20.1250.20">
    <property type="entry name" value="MFS general substrate transporter like domains"/>
    <property type="match status" value="1"/>
</dbReference>
<feature type="transmembrane region" description="Helical" evidence="7">
    <location>
        <begin position="404"/>
        <end position="429"/>
    </location>
</feature>
<keyword evidence="5 7" id="KW-0472">Membrane</keyword>
<feature type="transmembrane region" description="Helical" evidence="7">
    <location>
        <begin position="206"/>
        <end position="226"/>
    </location>
</feature>
<dbReference type="SUPFAM" id="SSF103473">
    <property type="entry name" value="MFS general substrate transporter"/>
    <property type="match status" value="1"/>
</dbReference>
<evidence type="ECO:0000313" key="10">
    <source>
        <dbReference type="Proteomes" id="UP000813444"/>
    </source>
</evidence>
<protein>
    <submittedName>
        <fullName evidence="9">Major facilitator superfamily domain-containing protein</fullName>
    </submittedName>
</protein>
<dbReference type="InterPro" id="IPR036259">
    <property type="entry name" value="MFS_trans_sf"/>
</dbReference>
<dbReference type="OrthoDB" id="5296287at2759"/>
<evidence type="ECO:0000256" key="2">
    <source>
        <dbReference type="ARBA" id="ARBA00008335"/>
    </source>
</evidence>
<evidence type="ECO:0000313" key="9">
    <source>
        <dbReference type="EMBL" id="KAH7311276.1"/>
    </source>
</evidence>
<dbReference type="GO" id="GO:0022857">
    <property type="term" value="F:transmembrane transporter activity"/>
    <property type="evidence" value="ECO:0007669"/>
    <property type="project" value="InterPro"/>
</dbReference>
<evidence type="ECO:0000256" key="7">
    <source>
        <dbReference type="SAM" id="Phobius"/>
    </source>
</evidence>
<dbReference type="GO" id="GO:0016020">
    <property type="term" value="C:membrane"/>
    <property type="evidence" value="ECO:0007669"/>
    <property type="project" value="UniProtKB-SubCell"/>
</dbReference>
<evidence type="ECO:0000256" key="4">
    <source>
        <dbReference type="ARBA" id="ARBA00022989"/>
    </source>
</evidence>
<feature type="transmembrane region" description="Helical" evidence="7">
    <location>
        <begin position="87"/>
        <end position="106"/>
    </location>
</feature>
<evidence type="ECO:0000256" key="5">
    <source>
        <dbReference type="ARBA" id="ARBA00023136"/>
    </source>
</evidence>
<feature type="transmembrane region" description="Helical" evidence="7">
    <location>
        <begin position="441"/>
        <end position="463"/>
    </location>
</feature>
<dbReference type="PANTHER" id="PTHR23502:SF68">
    <property type="entry name" value="MULTIDRUG TRANSPORTER, PUTATIVE (AFU_ORTHOLOGUE AFUA_3G01120)-RELATED"/>
    <property type="match status" value="1"/>
</dbReference>
<accession>A0A8K0WND4</accession>
<dbReference type="InterPro" id="IPR020846">
    <property type="entry name" value="MFS_dom"/>
</dbReference>
<dbReference type="PANTHER" id="PTHR23502">
    <property type="entry name" value="MAJOR FACILITATOR SUPERFAMILY"/>
    <property type="match status" value="1"/>
</dbReference>
<keyword evidence="3 7" id="KW-0812">Transmembrane</keyword>
<comment type="caution">
    <text evidence="9">The sequence shown here is derived from an EMBL/GenBank/DDBJ whole genome shotgun (WGS) entry which is preliminary data.</text>
</comment>
<comment type="similarity">
    <text evidence="2">Belongs to the major facilitator superfamily.</text>
</comment>
<sequence>MPEQKNEAIRDIEDTTNKLDDDNALIVWWDSGDDPRNPYNWPAWRKWTNCGLISVMTFLSPLASSMFAPGVSQALDEFGTTGSRAVVSSLVVSVYVMGFAAGPMALAPLSEMYGRVPVYHAANVGFVAFTVGCALAPNLGGLVVLRFLCGVCGSAPITIGGGSIADMVVQEHRGSVMSGFSMGPLIGPVIGPIAGGFLTDAMGWRWVFWVLAMVVGVTGLAMLALLRESYAPVILHRMAVERRSQTGNPLFRSKLDMGLSPADFFKRGIVRPAAMLRHSPIIIITAFYLAINYGFLYLFYTTFPSVFTGQYGFSTSIVGLSYLGQGIGSIIGLVAFSLTSDKYMKKRAAAARVSAGAEPCSGSGHSGSNAMKPEYRLPYLPAGALLVPVGLFIYGWAAHYRLHWIAPIIGTAISGVGIIVVYMAITLYLIDTFTIYAASALAANTVIRSIAGALLPLAGLPMFNNLGLGWGNSLLAFIALLLVPVAFILMRYSEALREKFPTKGVV</sequence>
<comment type="subcellular location">
    <subcellularLocation>
        <location evidence="1">Membrane</location>
        <topology evidence="1">Multi-pass membrane protein</topology>
    </subcellularLocation>
</comment>
<evidence type="ECO:0000256" key="1">
    <source>
        <dbReference type="ARBA" id="ARBA00004141"/>
    </source>
</evidence>
<evidence type="ECO:0000259" key="8">
    <source>
        <dbReference type="PROSITE" id="PS50850"/>
    </source>
</evidence>
<dbReference type="AlphaFoldDB" id="A0A8K0WND4"/>
<feature type="transmembrane region" description="Helical" evidence="7">
    <location>
        <begin position="47"/>
        <end position="67"/>
    </location>
</feature>
<dbReference type="FunFam" id="1.20.1250.20:FF:000011">
    <property type="entry name" value="MFS multidrug transporter, putative"/>
    <property type="match status" value="1"/>
</dbReference>
<feature type="transmembrane region" description="Helical" evidence="7">
    <location>
        <begin position="143"/>
        <end position="164"/>
    </location>
</feature>
<keyword evidence="4 7" id="KW-1133">Transmembrane helix</keyword>
<dbReference type="Pfam" id="PF07690">
    <property type="entry name" value="MFS_1"/>
    <property type="match status" value="1"/>
</dbReference>
<evidence type="ECO:0000256" key="3">
    <source>
        <dbReference type="ARBA" id="ARBA00022692"/>
    </source>
</evidence>
<feature type="transmembrane region" description="Helical" evidence="7">
    <location>
        <begin position="469"/>
        <end position="490"/>
    </location>
</feature>
<feature type="transmembrane region" description="Helical" evidence="7">
    <location>
        <begin position="176"/>
        <end position="194"/>
    </location>
</feature>
<feature type="transmembrane region" description="Helical" evidence="7">
    <location>
        <begin position="281"/>
        <end position="300"/>
    </location>
</feature>
<feature type="transmembrane region" description="Helical" evidence="7">
    <location>
        <begin position="379"/>
        <end position="398"/>
    </location>
</feature>
<dbReference type="InterPro" id="IPR011701">
    <property type="entry name" value="MFS"/>
</dbReference>
<proteinExistence type="inferred from homology"/>
<feature type="transmembrane region" description="Helical" evidence="7">
    <location>
        <begin position="118"/>
        <end position="137"/>
    </location>
</feature>
<organism evidence="9 10">
    <name type="scientific">Stachybotrys elegans</name>
    <dbReference type="NCBI Taxonomy" id="80388"/>
    <lineage>
        <taxon>Eukaryota</taxon>
        <taxon>Fungi</taxon>
        <taxon>Dikarya</taxon>
        <taxon>Ascomycota</taxon>
        <taxon>Pezizomycotina</taxon>
        <taxon>Sordariomycetes</taxon>
        <taxon>Hypocreomycetidae</taxon>
        <taxon>Hypocreales</taxon>
        <taxon>Stachybotryaceae</taxon>
        <taxon>Stachybotrys</taxon>
    </lineage>
</organism>
<dbReference type="CDD" id="cd17323">
    <property type="entry name" value="MFS_Tpo1_MDR_like"/>
    <property type="match status" value="1"/>
</dbReference>
<feature type="transmembrane region" description="Helical" evidence="7">
    <location>
        <begin position="320"/>
        <end position="338"/>
    </location>
</feature>
<name>A0A8K0WND4_9HYPO</name>
<gene>
    <name evidence="9" type="ORF">B0I35DRAFT_395899</name>
</gene>
<dbReference type="Proteomes" id="UP000813444">
    <property type="component" value="Unassembled WGS sequence"/>
</dbReference>
<evidence type="ECO:0000256" key="6">
    <source>
        <dbReference type="ARBA" id="ARBA00023180"/>
    </source>
</evidence>
<keyword evidence="6" id="KW-0325">Glycoprotein</keyword>